<dbReference type="Gene3D" id="3.40.50.300">
    <property type="entry name" value="P-loop containing nucleotide triphosphate hydrolases"/>
    <property type="match status" value="1"/>
</dbReference>
<dbReference type="STRING" id="4097.A0A1S3YZ10"/>
<dbReference type="OrthoDB" id="750498at2759"/>
<dbReference type="InterPro" id="IPR004176">
    <property type="entry name" value="Clp_R_N"/>
</dbReference>
<dbReference type="OMA" id="HHPWRPK"/>
<organism evidence="4 5">
    <name type="scientific">Nicotiana tabacum</name>
    <name type="common">Common tobacco</name>
    <dbReference type="NCBI Taxonomy" id="4097"/>
    <lineage>
        <taxon>Eukaryota</taxon>
        <taxon>Viridiplantae</taxon>
        <taxon>Streptophyta</taxon>
        <taxon>Embryophyta</taxon>
        <taxon>Tracheophyta</taxon>
        <taxon>Spermatophyta</taxon>
        <taxon>Magnoliopsida</taxon>
        <taxon>eudicotyledons</taxon>
        <taxon>Gunneridae</taxon>
        <taxon>Pentapetalae</taxon>
        <taxon>asterids</taxon>
        <taxon>lamiids</taxon>
        <taxon>Solanales</taxon>
        <taxon>Solanaceae</taxon>
        <taxon>Nicotianoideae</taxon>
        <taxon>Nicotianeae</taxon>
        <taxon>Nicotiana</taxon>
    </lineage>
</organism>
<comment type="similarity">
    <text evidence="1">Belongs to the ClpA/ClpB family.</text>
</comment>
<dbReference type="Pfam" id="PF23569">
    <property type="entry name" value="NBD_SMAX1"/>
    <property type="match status" value="1"/>
</dbReference>
<name>A0A1S3YZ10_TOBAC</name>
<dbReference type="GO" id="GO:0005634">
    <property type="term" value="C:nucleus"/>
    <property type="evidence" value="ECO:0000318"/>
    <property type="project" value="GO_Central"/>
</dbReference>
<evidence type="ECO:0000313" key="4">
    <source>
        <dbReference type="Proteomes" id="UP000790787"/>
    </source>
</evidence>
<sequence>MRSGGCTVQQALTAEAGSIVKQAVVLAKRRGHAQVTPLHVANTMLSSSPGLLRTACLQSQSHSHPLQCKALELCFNVALNRLPTSSSSSSSSSPMMLGHHQHPSISNALVAAFKRAQAHQRRGSIENQQQPLLAVKIDLEQLIISILDDPSVSRVMREAGFSSTQVKTNVEQAVSLELSSQNNSSLNNSKPKENNNHVFLSNHQSGGLKASNKVTAPSFPVKDEDVMSVVESLMNKRRKAIVIVGECLGSLEGVIKGVMEKVDKEIKLISVPLSTFANIQREEVEQRIGELSCLVKSLVSKGVVLYLGDLKWITDYRANNNNSGGQGNNFSYCFSVEHMIMELGRLVCSIGENGKLWLVGIATFQTYMRCRTGNNSLESIWGLHPITIPASSLGLSLNSDSDTQLELRRKASENGSSGMIIDSKDQEKQILTCCADCSAKYEAKVLSLPSDTDSTLSSLPSWLKDEKQRLNNSHHNQSCVSIKELCKKWNTICNSSHKKTKTFERSLTFPSTSMITSFSLDQEYTNLHHCHHLPFLDPEQTWREKGSARLRIYIPESPDPRNVFSSNPNSTPNSSSSSDIMEMEYIPKFKEFNSENLNILSNALDEKVPWQKDIIREISGTILRCRSGMIKRKEKCSRNCETKEETWLFFQGHDVQAKEKIARELAKVVFGSYLNFVLFDLSSFSSTKTDSAKEYSRNKRSRDEQSNSYIERFAQGVSSNPHRVFFVEDVEQVDYCSQRRMKKAIERGKLTNSSGEEVSLSDAIIILSCESFSCRSRGVSPVKQKSTDGSDNEDKGGAMEESRSSPCISLDLNISIDDHESVEQSIDDVRLLESVDRCVIFRIQEL</sequence>
<dbReference type="InterPro" id="IPR036628">
    <property type="entry name" value="Clp_N_dom_sf"/>
</dbReference>
<keyword evidence="4" id="KW-1185">Reference proteome</keyword>
<dbReference type="SUPFAM" id="SSF81923">
    <property type="entry name" value="Double Clp-N motif"/>
    <property type="match status" value="1"/>
</dbReference>
<dbReference type="RefSeq" id="XP_016457358.1">
    <property type="nucleotide sequence ID" value="XM_016601872.1"/>
</dbReference>
<accession>A0A1S3YZ10</accession>
<keyword evidence="2 3" id="KW-0677">Repeat</keyword>
<evidence type="ECO:0000256" key="2">
    <source>
        <dbReference type="ARBA" id="ARBA00022737"/>
    </source>
</evidence>
<dbReference type="Gene3D" id="1.10.1780.10">
    <property type="entry name" value="Clp, N-terminal domain"/>
    <property type="match status" value="1"/>
</dbReference>
<dbReference type="SUPFAM" id="SSF52540">
    <property type="entry name" value="P-loop containing nucleoside triphosphate hydrolases"/>
    <property type="match status" value="1"/>
</dbReference>
<dbReference type="PANTHER" id="PTHR43572:SF31">
    <property type="entry name" value="PROTEIN SMAX1-LIKE 3"/>
    <property type="match status" value="1"/>
</dbReference>
<reference evidence="5" key="2">
    <citation type="submission" date="2025-08" db="UniProtKB">
        <authorList>
            <consortium name="RefSeq"/>
        </authorList>
    </citation>
    <scope>IDENTIFICATION</scope>
    <source>
        <tissue evidence="5">Leaf</tissue>
    </source>
</reference>
<dbReference type="InterPro" id="IPR051650">
    <property type="entry name" value="SL_signaling_regulator"/>
</dbReference>
<dbReference type="PROSITE" id="PS51903">
    <property type="entry name" value="CLP_R"/>
    <property type="match status" value="1"/>
</dbReference>
<evidence type="ECO:0000313" key="5">
    <source>
        <dbReference type="RefSeq" id="XP_016457358.2"/>
    </source>
</evidence>
<dbReference type="InterPro" id="IPR058680">
    <property type="entry name" value="NBD_SMAX1-like"/>
</dbReference>
<dbReference type="RefSeq" id="XP_016457358.2">
    <property type="nucleotide sequence ID" value="XM_016601872.2"/>
</dbReference>
<dbReference type="Proteomes" id="UP000790787">
    <property type="component" value="Chromosome 2"/>
</dbReference>
<dbReference type="PaxDb" id="4097-A0A1S3YZ10"/>
<dbReference type="GeneID" id="107781202"/>
<proteinExistence type="inferred from homology"/>
<evidence type="ECO:0000256" key="1">
    <source>
        <dbReference type="ARBA" id="ARBA00008675"/>
    </source>
</evidence>
<dbReference type="InterPro" id="IPR027417">
    <property type="entry name" value="P-loop_NTPase"/>
</dbReference>
<reference evidence="4" key="1">
    <citation type="journal article" date="2014" name="Nat. Commun.">
        <title>The tobacco genome sequence and its comparison with those of tomato and potato.</title>
        <authorList>
            <person name="Sierro N."/>
            <person name="Battey J.N."/>
            <person name="Ouadi S."/>
            <person name="Bakaher N."/>
            <person name="Bovet L."/>
            <person name="Willig A."/>
            <person name="Goepfert S."/>
            <person name="Peitsch M.C."/>
            <person name="Ivanov N.V."/>
        </authorList>
    </citation>
    <scope>NUCLEOTIDE SEQUENCE [LARGE SCALE GENOMIC DNA]</scope>
</reference>
<gene>
    <name evidence="5" type="primary">LOC107781202</name>
</gene>
<dbReference type="GO" id="GO:0044183">
    <property type="term" value="F:protein folding chaperone"/>
    <property type="evidence" value="ECO:0000318"/>
    <property type="project" value="GO_Central"/>
</dbReference>
<dbReference type="AlphaFoldDB" id="A0A1S3YZ10"/>
<protein>
    <submittedName>
        <fullName evidence="5">Protein SMAX1-LIKE 3</fullName>
    </submittedName>
</protein>
<evidence type="ECO:0000256" key="3">
    <source>
        <dbReference type="PROSITE-ProRule" id="PRU01251"/>
    </source>
</evidence>
<dbReference type="PANTHER" id="PTHR43572">
    <property type="entry name" value="CHAPERONE PROTEIN CLPD, CHLOROPLASTIC"/>
    <property type="match status" value="1"/>
</dbReference>
<dbReference type="KEGG" id="nta:107781202"/>